<dbReference type="CDD" id="cd00093">
    <property type="entry name" value="HTH_XRE"/>
    <property type="match status" value="1"/>
</dbReference>
<dbReference type="InterPro" id="IPR010982">
    <property type="entry name" value="Lambda_DNA-bd_dom_sf"/>
</dbReference>
<dbReference type="EMBL" id="SODV01000002">
    <property type="protein sequence ID" value="TDW97156.1"/>
    <property type="molecule type" value="Genomic_DNA"/>
</dbReference>
<dbReference type="Proteomes" id="UP000294498">
    <property type="component" value="Unassembled WGS sequence"/>
</dbReference>
<sequence>MAKKKNEKPTDAEIEIFLGKIGERLRQLRTDGGYTSYEQFAYEHNIGRAQYGKYERGTEDLRISSLYKVVAAFGISMEEFFREGFE</sequence>
<dbReference type="Gene3D" id="1.10.260.40">
    <property type="entry name" value="lambda repressor-like DNA-binding domains"/>
    <property type="match status" value="1"/>
</dbReference>
<gene>
    <name evidence="2" type="ORF">EDB95_4998</name>
</gene>
<dbReference type="OrthoDB" id="674942at2"/>
<proteinExistence type="predicted"/>
<reference evidence="2 3" key="1">
    <citation type="submission" date="2019-03" db="EMBL/GenBank/DDBJ databases">
        <title>Genomic Encyclopedia of Type Strains, Phase IV (KMG-IV): sequencing the most valuable type-strain genomes for metagenomic binning, comparative biology and taxonomic classification.</title>
        <authorList>
            <person name="Goeker M."/>
        </authorList>
    </citation>
    <scope>NUCLEOTIDE SEQUENCE [LARGE SCALE GENOMIC DNA]</scope>
    <source>
        <strain evidence="2 3">DSM 100059</strain>
    </source>
</reference>
<dbReference type="SMART" id="SM00530">
    <property type="entry name" value="HTH_XRE"/>
    <property type="match status" value="1"/>
</dbReference>
<feature type="domain" description="HTH cro/C1-type" evidence="1">
    <location>
        <begin position="45"/>
        <end position="80"/>
    </location>
</feature>
<dbReference type="RefSeq" id="WP_133998873.1">
    <property type="nucleotide sequence ID" value="NZ_SODV01000002.1"/>
</dbReference>
<organism evidence="2 3">
    <name type="scientific">Dinghuibacter silviterrae</name>
    <dbReference type="NCBI Taxonomy" id="1539049"/>
    <lineage>
        <taxon>Bacteria</taxon>
        <taxon>Pseudomonadati</taxon>
        <taxon>Bacteroidota</taxon>
        <taxon>Chitinophagia</taxon>
        <taxon>Chitinophagales</taxon>
        <taxon>Chitinophagaceae</taxon>
        <taxon>Dinghuibacter</taxon>
    </lineage>
</organism>
<protein>
    <submittedName>
        <fullName evidence="2">Helix-turn-helix protein</fullName>
    </submittedName>
</protein>
<dbReference type="GO" id="GO:0003677">
    <property type="term" value="F:DNA binding"/>
    <property type="evidence" value="ECO:0007669"/>
    <property type="project" value="InterPro"/>
</dbReference>
<dbReference type="Pfam" id="PF01381">
    <property type="entry name" value="HTH_3"/>
    <property type="match status" value="1"/>
</dbReference>
<evidence type="ECO:0000313" key="3">
    <source>
        <dbReference type="Proteomes" id="UP000294498"/>
    </source>
</evidence>
<evidence type="ECO:0000313" key="2">
    <source>
        <dbReference type="EMBL" id="TDW97156.1"/>
    </source>
</evidence>
<dbReference type="PROSITE" id="PS50943">
    <property type="entry name" value="HTH_CROC1"/>
    <property type="match status" value="1"/>
</dbReference>
<keyword evidence="3" id="KW-1185">Reference proteome</keyword>
<accession>A0A4R8DJ00</accession>
<name>A0A4R8DJ00_9BACT</name>
<dbReference type="SUPFAM" id="SSF47413">
    <property type="entry name" value="lambda repressor-like DNA-binding domains"/>
    <property type="match status" value="1"/>
</dbReference>
<dbReference type="InterPro" id="IPR001387">
    <property type="entry name" value="Cro/C1-type_HTH"/>
</dbReference>
<comment type="caution">
    <text evidence="2">The sequence shown here is derived from an EMBL/GenBank/DDBJ whole genome shotgun (WGS) entry which is preliminary data.</text>
</comment>
<dbReference type="AlphaFoldDB" id="A0A4R8DJ00"/>
<evidence type="ECO:0000259" key="1">
    <source>
        <dbReference type="PROSITE" id="PS50943"/>
    </source>
</evidence>